<keyword evidence="2 4" id="KW-0238">DNA-binding</keyword>
<evidence type="ECO:0000256" key="3">
    <source>
        <dbReference type="ARBA" id="ARBA00023172"/>
    </source>
</evidence>
<dbReference type="EMBL" id="JAGEPF010000006">
    <property type="protein sequence ID" value="MBO2458108.1"/>
    <property type="molecule type" value="Genomic_DNA"/>
</dbReference>
<dbReference type="InterPro" id="IPR010998">
    <property type="entry name" value="Integrase_recombinase_N"/>
</dbReference>
<dbReference type="SUPFAM" id="SSF56349">
    <property type="entry name" value="DNA breaking-rejoining enzymes"/>
    <property type="match status" value="2"/>
</dbReference>
<keyword evidence="1" id="KW-0229">DNA integration</keyword>
<dbReference type="Gene3D" id="1.10.150.130">
    <property type="match status" value="1"/>
</dbReference>
<dbReference type="Pfam" id="PF00589">
    <property type="entry name" value="Phage_integrase"/>
    <property type="match status" value="1"/>
</dbReference>
<reference evidence="8 9" key="1">
    <citation type="submission" date="2021-03" db="EMBL/GenBank/DDBJ databases">
        <title>Actinomadura violae sp. nov., isolated from lichen in Thailand.</title>
        <authorList>
            <person name="Kanchanasin P."/>
            <person name="Saeng-In P."/>
            <person name="Phongsopitanun W."/>
            <person name="Yuki M."/>
            <person name="Kudo T."/>
            <person name="Ohkuma M."/>
            <person name="Tanasupawat S."/>
        </authorList>
    </citation>
    <scope>NUCLEOTIDE SEQUENCE [LARGE SCALE GENOMIC DNA]</scope>
    <source>
        <strain evidence="8 9">LCR2-06</strain>
    </source>
</reference>
<dbReference type="PROSITE" id="PS51898">
    <property type="entry name" value="TYR_RECOMBINASE"/>
    <property type="match status" value="1"/>
</dbReference>
<dbReference type="PANTHER" id="PTHR30349">
    <property type="entry name" value="PHAGE INTEGRASE-RELATED"/>
    <property type="match status" value="1"/>
</dbReference>
<evidence type="ECO:0000256" key="2">
    <source>
        <dbReference type="ARBA" id="ARBA00023125"/>
    </source>
</evidence>
<dbReference type="InterPro" id="IPR050090">
    <property type="entry name" value="Tyrosine_recombinase_XerCD"/>
</dbReference>
<feature type="compositionally biased region" description="Basic and acidic residues" evidence="5">
    <location>
        <begin position="542"/>
        <end position="551"/>
    </location>
</feature>
<dbReference type="InterPro" id="IPR013762">
    <property type="entry name" value="Integrase-like_cat_sf"/>
</dbReference>
<evidence type="ECO:0000259" key="6">
    <source>
        <dbReference type="PROSITE" id="PS51898"/>
    </source>
</evidence>
<dbReference type="CDD" id="cd01189">
    <property type="entry name" value="INT_ICEBs1_C_like"/>
    <property type="match status" value="1"/>
</dbReference>
<dbReference type="Pfam" id="PF14659">
    <property type="entry name" value="Phage_int_SAM_3"/>
    <property type="match status" value="1"/>
</dbReference>
<feature type="compositionally biased region" description="Basic residues" evidence="5">
    <location>
        <begin position="518"/>
        <end position="529"/>
    </location>
</feature>
<feature type="compositionally biased region" description="Gly residues" evidence="5">
    <location>
        <begin position="552"/>
        <end position="563"/>
    </location>
</feature>
<name>A0ABS3RP78_9ACTN</name>
<evidence type="ECO:0000313" key="9">
    <source>
        <dbReference type="Proteomes" id="UP000680206"/>
    </source>
</evidence>
<feature type="region of interest" description="Disordered" evidence="5">
    <location>
        <begin position="515"/>
        <end position="563"/>
    </location>
</feature>
<dbReference type="InterPro" id="IPR002104">
    <property type="entry name" value="Integrase_catalytic"/>
</dbReference>
<organism evidence="8 9">
    <name type="scientific">Actinomadura violacea</name>
    <dbReference type="NCBI Taxonomy" id="2819934"/>
    <lineage>
        <taxon>Bacteria</taxon>
        <taxon>Bacillati</taxon>
        <taxon>Actinomycetota</taxon>
        <taxon>Actinomycetes</taxon>
        <taxon>Streptosporangiales</taxon>
        <taxon>Thermomonosporaceae</taxon>
        <taxon>Actinomadura</taxon>
    </lineage>
</organism>
<dbReference type="InterPro" id="IPR044068">
    <property type="entry name" value="CB"/>
</dbReference>
<keyword evidence="3" id="KW-0233">DNA recombination</keyword>
<accession>A0ABS3RP78</accession>
<evidence type="ECO:0000313" key="8">
    <source>
        <dbReference type="EMBL" id="MBO2458108.1"/>
    </source>
</evidence>
<dbReference type="Gene3D" id="1.10.443.10">
    <property type="entry name" value="Intergrase catalytic core"/>
    <property type="match status" value="1"/>
</dbReference>
<keyword evidence="9" id="KW-1185">Reference proteome</keyword>
<dbReference type="RefSeq" id="WP_208239793.1">
    <property type="nucleotide sequence ID" value="NZ_JAGEPF010000006.1"/>
</dbReference>
<protein>
    <submittedName>
        <fullName evidence="8">Site-specific integrase</fullName>
    </submittedName>
</protein>
<gene>
    <name evidence="8" type="ORF">J4709_11045</name>
</gene>
<proteinExistence type="predicted"/>
<comment type="caution">
    <text evidence="8">The sequence shown here is derived from an EMBL/GenBank/DDBJ whole genome shotgun (WGS) entry which is preliminary data.</text>
</comment>
<evidence type="ECO:0000256" key="4">
    <source>
        <dbReference type="PROSITE-ProRule" id="PRU01248"/>
    </source>
</evidence>
<dbReference type="InterPro" id="IPR011010">
    <property type="entry name" value="DNA_brk_join_enz"/>
</dbReference>
<sequence length="563" mass="62791">MVAQGSTLKSCGCRGQDGKLLGKNCPKLRRGDGRWSSTHGTWRYQLELPPTAAGTRRAPLRRGGFSSQDQAADELRQARELLAIAGNDETARVQIADLIVATVRAVKELPDPEEVRRKIRTGQELDRSVTVGEYLDAWLAGRKALRDGTRRSYTDHIRLYLKPHLGHIPLERLRVRDIDRLFDAIDERNQLIARARETVDLHLRAKVKGQRVVSSATKQRIRATLRSALSKAVRERLIDINIAALVELPSGKAPKALVWTDERITQWRADFETHTATTNARRRRQARLEPHKRIGTNVSRLTAYISTPRPSPVMVWTPALTRRFLERARGHRLYAQFHLIAFRGLRRGESCGLRWADLDLDNGTMTIRWQITQNGTQTFEGKPKTDAGEATINLDTTTVQELRAHKARQNTERLTAGDTWTQTGYVFTTPTGTPVEPNDVSDQFEQLSMEAGLPPIRLHDLRHGAATFLLAAGYDMKVVQQTLRLSSLTIAADIYTSVLPQLARQSAEDAAAIVLGNQRRRPTRPHPKPGRPTQARGIARGGSEEDQHGDRGGTAVGSGEATG</sequence>
<evidence type="ECO:0000256" key="1">
    <source>
        <dbReference type="ARBA" id="ARBA00022908"/>
    </source>
</evidence>
<dbReference type="PROSITE" id="PS51900">
    <property type="entry name" value="CB"/>
    <property type="match status" value="1"/>
</dbReference>
<feature type="domain" description="Tyr recombinase" evidence="6">
    <location>
        <begin position="311"/>
        <end position="508"/>
    </location>
</feature>
<dbReference type="PANTHER" id="PTHR30349:SF91">
    <property type="entry name" value="INTA PROTEIN"/>
    <property type="match status" value="1"/>
</dbReference>
<dbReference type="InterPro" id="IPR004107">
    <property type="entry name" value="Integrase_SAM-like_N"/>
</dbReference>
<evidence type="ECO:0000259" key="7">
    <source>
        <dbReference type="PROSITE" id="PS51900"/>
    </source>
</evidence>
<feature type="domain" description="Core-binding (CB)" evidence="7">
    <location>
        <begin position="129"/>
        <end position="233"/>
    </location>
</feature>
<evidence type="ECO:0000256" key="5">
    <source>
        <dbReference type="SAM" id="MobiDB-lite"/>
    </source>
</evidence>
<dbReference type="Proteomes" id="UP000680206">
    <property type="component" value="Unassembled WGS sequence"/>
</dbReference>